<keyword evidence="8" id="KW-1185">Reference proteome</keyword>
<dbReference type="EMBL" id="SLZZ01000011">
    <property type="protein sequence ID" value="TCS78594.1"/>
    <property type="molecule type" value="Genomic_DNA"/>
</dbReference>
<comment type="function">
    <text evidence="5">One of the proteins that surrounds the polypeptide exit tunnel on the outside of the subunit.</text>
</comment>
<dbReference type="AlphaFoldDB" id="A0A4R3K6P3"/>
<evidence type="ECO:0000256" key="1">
    <source>
        <dbReference type="ARBA" id="ARBA00010618"/>
    </source>
</evidence>
<dbReference type="GO" id="GO:0019843">
    <property type="term" value="F:rRNA binding"/>
    <property type="evidence" value="ECO:0007669"/>
    <property type="project" value="UniProtKB-UniRule"/>
</dbReference>
<evidence type="ECO:0000313" key="7">
    <source>
        <dbReference type="EMBL" id="TCS78594.1"/>
    </source>
</evidence>
<dbReference type="HAMAP" id="MF_01326_B">
    <property type="entry name" value="Ribosomal_uL24_B"/>
    <property type="match status" value="1"/>
</dbReference>
<accession>A0A4R3K6P3</accession>
<evidence type="ECO:0000256" key="5">
    <source>
        <dbReference type="HAMAP-Rule" id="MF_01326"/>
    </source>
</evidence>
<dbReference type="SMART" id="SM00739">
    <property type="entry name" value="KOW"/>
    <property type="match status" value="1"/>
</dbReference>
<dbReference type="GO" id="GO:0005840">
    <property type="term" value="C:ribosome"/>
    <property type="evidence" value="ECO:0007669"/>
    <property type="project" value="UniProtKB-KW"/>
</dbReference>
<evidence type="ECO:0000256" key="2">
    <source>
        <dbReference type="ARBA" id="ARBA00022980"/>
    </source>
</evidence>
<dbReference type="NCBIfam" id="TIGR01079">
    <property type="entry name" value="rplX_bact"/>
    <property type="match status" value="1"/>
</dbReference>
<dbReference type="Pfam" id="PF00467">
    <property type="entry name" value="KOW"/>
    <property type="match status" value="1"/>
</dbReference>
<comment type="similarity">
    <text evidence="1 5">Belongs to the universal ribosomal protein uL24 family.</text>
</comment>
<dbReference type="GO" id="GO:0003735">
    <property type="term" value="F:structural constituent of ribosome"/>
    <property type="evidence" value="ECO:0007669"/>
    <property type="project" value="InterPro"/>
</dbReference>
<evidence type="ECO:0000256" key="4">
    <source>
        <dbReference type="ARBA" id="ARBA00035206"/>
    </source>
</evidence>
<keyword evidence="3 5" id="KW-0687">Ribonucleoprotein</keyword>
<dbReference type="PANTHER" id="PTHR12903">
    <property type="entry name" value="MITOCHONDRIAL RIBOSOMAL PROTEIN L24"/>
    <property type="match status" value="1"/>
</dbReference>
<reference evidence="7 8" key="1">
    <citation type="submission" date="2019-03" db="EMBL/GenBank/DDBJ databases">
        <title>Genomic Encyclopedia of Type Strains, Phase IV (KMG-IV): sequencing the most valuable type-strain genomes for metagenomic binning, comparative biology and taxonomic classification.</title>
        <authorList>
            <person name="Goeker M."/>
        </authorList>
    </citation>
    <scope>NUCLEOTIDE SEQUENCE [LARGE SCALE GENOMIC DNA]</scope>
    <source>
        <strain evidence="7 8">DSM 29489</strain>
    </source>
</reference>
<evidence type="ECO:0000313" key="8">
    <source>
        <dbReference type="Proteomes" id="UP000295726"/>
    </source>
</evidence>
<dbReference type="CDD" id="cd06089">
    <property type="entry name" value="KOW_RPL26"/>
    <property type="match status" value="1"/>
</dbReference>
<evidence type="ECO:0000256" key="3">
    <source>
        <dbReference type="ARBA" id="ARBA00023274"/>
    </source>
</evidence>
<keyword evidence="5" id="KW-0699">rRNA-binding</keyword>
<keyword evidence="5" id="KW-0694">RNA-binding</keyword>
<proteinExistence type="inferred from homology"/>
<dbReference type="InterPro" id="IPR008991">
    <property type="entry name" value="Translation_prot_SH3-like_sf"/>
</dbReference>
<dbReference type="SUPFAM" id="SSF50104">
    <property type="entry name" value="Translation proteins SH3-like domain"/>
    <property type="match status" value="1"/>
</dbReference>
<evidence type="ECO:0000259" key="6">
    <source>
        <dbReference type="SMART" id="SM00739"/>
    </source>
</evidence>
<comment type="function">
    <text evidence="5">One of two assembly initiator proteins, it binds directly to the 5'-end of the 23S rRNA, where it nucleates assembly of the 50S subunit.</text>
</comment>
<name>A0A4R3K6P3_9FIRM</name>
<dbReference type="Proteomes" id="UP000295726">
    <property type="component" value="Unassembled WGS sequence"/>
</dbReference>
<dbReference type="GO" id="GO:0006412">
    <property type="term" value="P:translation"/>
    <property type="evidence" value="ECO:0007669"/>
    <property type="project" value="UniProtKB-UniRule"/>
</dbReference>
<sequence>MSTMKIKKGDTVKVIAGKDKDKEGKVIAVNKKEGKVLVEGVNMLTKHTKPSAANQNGGIIHQEGQIDISNVMYVHKGEVTRIGFKMDGDKKVRVAKSTGDIID</sequence>
<dbReference type="OrthoDB" id="9807419at2"/>
<dbReference type="Gene3D" id="2.30.30.30">
    <property type="match status" value="1"/>
</dbReference>
<keyword evidence="2 5" id="KW-0689">Ribosomal protein</keyword>
<dbReference type="InterPro" id="IPR003256">
    <property type="entry name" value="Ribosomal_uL24"/>
</dbReference>
<feature type="domain" description="KOW" evidence="6">
    <location>
        <begin position="5"/>
        <end position="32"/>
    </location>
</feature>
<dbReference type="InterPro" id="IPR005824">
    <property type="entry name" value="KOW"/>
</dbReference>
<dbReference type="GO" id="GO:1990904">
    <property type="term" value="C:ribonucleoprotein complex"/>
    <property type="evidence" value="ECO:0007669"/>
    <property type="project" value="UniProtKB-KW"/>
</dbReference>
<comment type="subunit">
    <text evidence="5">Part of the 50S ribosomal subunit.</text>
</comment>
<protein>
    <recommendedName>
        <fullName evidence="4 5">Large ribosomal subunit protein uL24</fullName>
    </recommendedName>
</protein>
<gene>
    <name evidence="5" type="primary">rplX</name>
    <name evidence="7" type="ORF">EDD59_111121</name>
</gene>
<dbReference type="InterPro" id="IPR041988">
    <property type="entry name" value="Ribosomal_uL24_KOW"/>
</dbReference>
<dbReference type="InterPro" id="IPR014722">
    <property type="entry name" value="Rib_uL2_dom2"/>
</dbReference>
<dbReference type="InterPro" id="IPR057264">
    <property type="entry name" value="Ribosomal_uL24_C"/>
</dbReference>
<dbReference type="RefSeq" id="WP_089982808.1">
    <property type="nucleotide sequence ID" value="NZ_DAIRMY010000017.1"/>
</dbReference>
<dbReference type="Pfam" id="PF17136">
    <property type="entry name" value="ribosomal_L24"/>
    <property type="match status" value="1"/>
</dbReference>
<organism evidence="7 8">
    <name type="scientific">Muricomes intestini</name>
    <dbReference type="NCBI Taxonomy" id="1796634"/>
    <lineage>
        <taxon>Bacteria</taxon>
        <taxon>Bacillati</taxon>
        <taxon>Bacillota</taxon>
        <taxon>Clostridia</taxon>
        <taxon>Lachnospirales</taxon>
        <taxon>Lachnospiraceae</taxon>
        <taxon>Muricomes</taxon>
    </lineage>
</organism>
<comment type="caution">
    <text evidence="7">The sequence shown here is derived from an EMBL/GenBank/DDBJ whole genome shotgun (WGS) entry which is preliminary data.</text>
</comment>